<organism evidence="2 3">
    <name type="scientific">Cherax quadricarinatus</name>
    <name type="common">Australian red claw crayfish</name>
    <dbReference type="NCBI Taxonomy" id="27406"/>
    <lineage>
        <taxon>Eukaryota</taxon>
        <taxon>Metazoa</taxon>
        <taxon>Ecdysozoa</taxon>
        <taxon>Arthropoda</taxon>
        <taxon>Crustacea</taxon>
        <taxon>Multicrustacea</taxon>
        <taxon>Malacostraca</taxon>
        <taxon>Eumalacostraca</taxon>
        <taxon>Eucarida</taxon>
        <taxon>Decapoda</taxon>
        <taxon>Pleocyemata</taxon>
        <taxon>Astacidea</taxon>
        <taxon>Parastacoidea</taxon>
        <taxon>Parastacidae</taxon>
        <taxon>Cherax</taxon>
    </lineage>
</organism>
<dbReference type="Proteomes" id="UP001445076">
    <property type="component" value="Unassembled WGS sequence"/>
</dbReference>
<evidence type="ECO:0000313" key="3">
    <source>
        <dbReference type="Proteomes" id="UP001445076"/>
    </source>
</evidence>
<sequence length="215" mass="23666">MFSSHPNNYGNDKHNVYTHVQKNNVKYVVPPFTPGGKVRVEFQFWIPITVSGFFINGRDLEAAMKSPNPTAYITALFFKHLATNSSISDILSNLESPVKIGVQNFLDRALPYLSHITSRDSVGAFTFKDEENVGNSRHKRSPEDADGWVTIGGEQSEAVTPRAPLLNHIPSSLAPAGQGPNNRVLWNGGDHHLSHNDISNSADKVRPSSQETSMS</sequence>
<comment type="caution">
    <text evidence="2">The sequence shown here is derived from an EMBL/GenBank/DDBJ whole genome shotgun (WGS) entry which is preliminary data.</text>
</comment>
<reference evidence="2 3" key="1">
    <citation type="journal article" date="2024" name="BMC Genomics">
        <title>Genome assembly of redclaw crayfish (Cherax quadricarinatus) provides insights into its immune adaptation and hypoxia tolerance.</title>
        <authorList>
            <person name="Liu Z."/>
            <person name="Zheng J."/>
            <person name="Li H."/>
            <person name="Fang K."/>
            <person name="Wang S."/>
            <person name="He J."/>
            <person name="Zhou D."/>
            <person name="Weng S."/>
            <person name="Chi M."/>
            <person name="Gu Z."/>
            <person name="He J."/>
            <person name="Li F."/>
            <person name="Wang M."/>
        </authorList>
    </citation>
    <scope>NUCLEOTIDE SEQUENCE [LARGE SCALE GENOMIC DNA]</scope>
    <source>
        <strain evidence="2">ZL_2023a</strain>
    </source>
</reference>
<evidence type="ECO:0000256" key="1">
    <source>
        <dbReference type="SAM" id="MobiDB-lite"/>
    </source>
</evidence>
<dbReference type="AlphaFoldDB" id="A0AAW0XVX3"/>
<protein>
    <submittedName>
        <fullName evidence="2">Uncharacterized protein</fullName>
    </submittedName>
</protein>
<feature type="compositionally biased region" description="Polar residues" evidence="1">
    <location>
        <begin position="196"/>
        <end position="215"/>
    </location>
</feature>
<dbReference type="EMBL" id="JARKIK010000024">
    <property type="protein sequence ID" value="KAK8743815.1"/>
    <property type="molecule type" value="Genomic_DNA"/>
</dbReference>
<accession>A0AAW0XVX3</accession>
<name>A0AAW0XVX3_CHEQU</name>
<evidence type="ECO:0000313" key="2">
    <source>
        <dbReference type="EMBL" id="KAK8743815.1"/>
    </source>
</evidence>
<gene>
    <name evidence="2" type="ORF">OTU49_001279</name>
</gene>
<proteinExistence type="predicted"/>
<keyword evidence="3" id="KW-1185">Reference proteome</keyword>
<feature type="region of interest" description="Disordered" evidence="1">
    <location>
        <begin position="169"/>
        <end position="215"/>
    </location>
</feature>